<comment type="catalytic activity">
    <reaction evidence="1">
        <text>Catalyzes the rearrangement of -S-S- bonds in proteins.</text>
        <dbReference type="EC" id="5.3.4.1"/>
    </reaction>
</comment>
<keyword evidence="7" id="KW-1015">Disulfide bond</keyword>
<protein>
    <recommendedName>
        <fullName evidence="4">protein disulfide-isomerase</fullName>
        <ecNumber evidence="4">5.3.4.1</ecNumber>
    </recommendedName>
</protein>
<dbReference type="CDD" id="cd02982">
    <property type="entry name" value="PDI_b'_family"/>
    <property type="match status" value="1"/>
</dbReference>
<evidence type="ECO:0000256" key="6">
    <source>
        <dbReference type="ARBA" id="ARBA00022824"/>
    </source>
</evidence>
<dbReference type="Pfam" id="PF00085">
    <property type="entry name" value="Thioredoxin"/>
    <property type="match status" value="2"/>
</dbReference>
<evidence type="ECO:0000256" key="9">
    <source>
        <dbReference type="ARBA" id="ARBA00023284"/>
    </source>
</evidence>
<evidence type="ECO:0000256" key="1">
    <source>
        <dbReference type="ARBA" id="ARBA00001182"/>
    </source>
</evidence>
<dbReference type="Pfam" id="PF13848">
    <property type="entry name" value="Thioredoxin_6"/>
    <property type="match status" value="1"/>
</dbReference>
<keyword evidence="9" id="KW-0676">Redox-active center</keyword>
<dbReference type="CDD" id="cd02995">
    <property type="entry name" value="PDI_a_PDI_a'_C"/>
    <property type="match status" value="1"/>
</dbReference>
<evidence type="ECO:0000256" key="2">
    <source>
        <dbReference type="ARBA" id="ARBA00004319"/>
    </source>
</evidence>
<dbReference type="Gene3D" id="3.40.30.10">
    <property type="entry name" value="Glutaredoxin"/>
    <property type="match status" value="3"/>
</dbReference>
<dbReference type="GO" id="GO:0005788">
    <property type="term" value="C:endoplasmic reticulum lumen"/>
    <property type="evidence" value="ECO:0007669"/>
    <property type="project" value="UniProtKB-SubCell"/>
</dbReference>
<name>A0A7J6P5N7_PEROL</name>
<feature type="region of interest" description="Disordered" evidence="10">
    <location>
        <begin position="144"/>
        <end position="183"/>
    </location>
</feature>
<feature type="region of interest" description="Disordered" evidence="10">
    <location>
        <begin position="1350"/>
        <end position="1370"/>
    </location>
</feature>
<dbReference type="SUPFAM" id="SSF52833">
    <property type="entry name" value="Thioredoxin-like"/>
    <property type="match status" value="3"/>
</dbReference>
<dbReference type="OrthoDB" id="72053at2759"/>
<evidence type="ECO:0000256" key="3">
    <source>
        <dbReference type="ARBA" id="ARBA00006347"/>
    </source>
</evidence>
<sequence>MGCAASLVCVDCHGENSEDDKSLYSGRPKKLIFRRVHTCPSSKTVGCCRPCCCFCFSPVGSHCSEKSSLSASPASLSSRATSTSATIHGDRCRRPPLYGGVVYRSNQQQRQLFGRHSRRLHYNTTPLTPIHELREMTSSEMSDYCPTVVSSSEGSTEEPFRNPTLDSADRREEKSAEVRSGSTLVEGGSSMVSLRRLASSSTAEGSGFAAYVEAIKARKLTDEMAMELTTALRSEERRGADPTGACLAAAMGLIRVSRKGLVDDESGRMIPRLFLATALPDIEAESMASITKVVTLEEVKSILQRLLKEDGTQLTMEAAVRAVVFLHHNRVEVTDSMLGVVLAAHQSALAAVMNGGSEGSKKEYLEELAESMKVMKYFSENKVAREGFLPYYQRAVSAITRNGYYGEGLVEALLRVGRLLRLRTFTRIMRSYREKFSTVPPSELAVFPQLLERFDVRDSHYFESFLVHGVCAQLSAFTVDDVRTLLRSLLAYRCPFPTEPEPYLRFLKRVSNMSAQLEASTLATVLAGSSSALRNSEIARVEALDCIREIAGQLIVQLDSTDSLPDPLVVLEGLVKCYALMADHEGARRLLTRALTEINDSLTAGSEETGRRHLREEEMANLLECIGLGYDVEPELTTKICRALAPAVAASPKGHRVRCMKIFAEVAPPELAAVMVAELDESKESQLPSVASVWMGLLALTTGQDSRLSRLAEFVSDSENSSLGDLCRAWAALGGCDYTIVESATKGLAEAIKAKLTRELEPRHLRLIYGSLSHPKALKDLSAAVVYEAASYNLSTKCALYAAISGLHDTVGATEVVRLIVKQLKDLSSQTTTPRLLDDLYEATVHLSVGNMGGLMEDHKGLTARVLRQYARAITDFAPKRRKRSITPGGAMFAVAGASHNFFAAIAAVAFAADSESKVHQLTDDNMNDFVKGHKYALVKFYAPWCGFCKRLAPEFEQAANELAEEIDEEKLAFAEIDATANKKMAEEYGIRGYPTLFWFVDGEKSEYDGGRTAAEIKTWRLRRQLGTKPLCVYEGAETSTDFEEIASRKRSDFTFYHVATDAEKPTVTVQHKGEEPVVCDDLTFDGLKKCLDDNELPLFGVLDGESYGKYMSSGKGLVWGCFEQESSDDLERAADEYRPVMNELAKEFKDKFAFTYIDTVQFKRAIEGMFGVTELPTLAVNKKAGDKMKYLYTGEMTAPKIAEFLNGVLDGSVEPTLKSEPVPSSQDEPVHVVVGSTLKEDVFPADKDVLFEIYAPWCGHCKKLAPEYERVAKEVAEEGVEDMLMLAKMDGTANDSPVESISWEGFPTLYYVKAGESEPVKYDGPRNAKGIWEWIKEHHSDPEALKERLAAHKAAKQEEETETEKGEEL</sequence>
<dbReference type="PANTHER" id="PTHR18929:SF132">
    <property type="entry name" value="PROTEIN DISULFIDE-ISOMERASE A3"/>
    <property type="match status" value="1"/>
</dbReference>
<organism evidence="12 13">
    <name type="scientific">Perkinsus olseni</name>
    <name type="common">Perkinsus atlanticus</name>
    <dbReference type="NCBI Taxonomy" id="32597"/>
    <lineage>
        <taxon>Eukaryota</taxon>
        <taxon>Sar</taxon>
        <taxon>Alveolata</taxon>
        <taxon>Perkinsozoa</taxon>
        <taxon>Perkinsea</taxon>
        <taxon>Perkinsida</taxon>
        <taxon>Perkinsidae</taxon>
        <taxon>Perkinsus</taxon>
    </lineage>
</organism>
<accession>A0A7J6P5N7</accession>
<comment type="caution">
    <text evidence="12">The sequence shown here is derived from an EMBL/GenBank/DDBJ whole genome shotgun (WGS) entry which is preliminary data.</text>
</comment>
<evidence type="ECO:0000313" key="13">
    <source>
        <dbReference type="Proteomes" id="UP000541610"/>
    </source>
</evidence>
<keyword evidence="6" id="KW-0256">Endoplasmic reticulum</keyword>
<dbReference type="PANTHER" id="PTHR18929">
    <property type="entry name" value="PROTEIN DISULFIDE ISOMERASE"/>
    <property type="match status" value="1"/>
</dbReference>
<dbReference type="GO" id="GO:0003756">
    <property type="term" value="F:protein disulfide isomerase activity"/>
    <property type="evidence" value="ECO:0007669"/>
    <property type="project" value="UniProtKB-EC"/>
</dbReference>
<proteinExistence type="inferred from homology"/>
<dbReference type="GO" id="GO:0034976">
    <property type="term" value="P:response to endoplasmic reticulum stress"/>
    <property type="evidence" value="ECO:0007669"/>
    <property type="project" value="TreeGrafter"/>
</dbReference>
<evidence type="ECO:0000256" key="7">
    <source>
        <dbReference type="ARBA" id="ARBA00023157"/>
    </source>
</evidence>
<dbReference type="InterPro" id="IPR036249">
    <property type="entry name" value="Thioredoxin-like_sf"/>
</dbReference>
<dbReference type="EC" id="5.3.4.1" evidence="4"/>
<comment type="subcellular location">
    <subcellularLocation>
        <location evidence="2">Endoplasmic reticulum lumen</location>
    </subcellularLocation>
</comment>
<comment type="similarity">
    <text evidence="3">Belongs to the protein disulfide isomerase family.</text>
</comment>
<dbReference type="PROSITE" id="PS51352">
    <property type="entry name" value="THIOREDOXIN_2"/>
    <property type="match status" value="2"/>
</dbReference>
<feature type="compositionally biased region" description="Basic and acidic residues" evidence="10">
    <location>
        <begin position="167"/>
        <end position="177"/>
    </location>
</feature>
<dbReference type="GO" id="GO:0006457">
    <property type="term" value="P:protein folding"/>
    <property type="evidence" value="ECO:0007669"/>
    <property type="project" value="TreeGrafter"/>
</dbReference>
<dbReference type="InterPro" id="IPR013766">
    <property type="entry name" value="Thioredoxin_domain"/>
</dbReference>
<dbReference type="FunFam" id="3.40.30.10:FF:000107">
    <property type="entry name" value="Protein disulfide-isomerase 5-2"/>
    <property type="match status" value="1"/>
</dbReference>
<keyword evidence="5" id="KW-0732">Signal</keyword>
<reference evidence="12 13" key="1">
    <citation type="submission" date="2020-04" db="EMBL/GenBank/DDBJ databases">
        <title>Perkinsus olseni comparative genomics.</title>
        <authorList>
            <person name="Bogema D.R."/>
        </authorList>
    </citation>
    <scope>NUCLEOTIDE SEQUENCE [LARGE SCALE GENOMIC DNA]</scope>
    <source>
        <strain evidence="12">00978-12</strain>
    </source>
</reference>
<evidence type="ECO:0000256" key="5">
    <source>
        <dbReference type="ARBA" id="ARBA00022729"/>
    </source>
</evidence>
<evidence type="ECO:0000256" key="8">
    <source>
        <dbReference type="ARBA" id="ARBA00023235"/>
    </source>
</evidence>
<gene>
    <name evidence="12" type="ORF">FOZ60_015748</name>
</gene>
<dbReference type="EMBL" id="JABANP010000080">
    <property type="protein sequence ID" value="KAF4691342.1"/>
    <property type="molecule type" value="Genomic_DNA"/>
</dbReference>
<evidence type="ECO:0000313" key="12">
    <source>
        <dbReference type="EMBL" id="KAF4691342.1"/>
    </source>
</evidence>
<keyword evidence="8" id="KW-0413">Isomerase</keyword>
<feature type="domain" description="Thioredoxin" evidence="11">
    <location>
        <begin position="902"/>
        <end position="1027"/>
    </location>
</feature>
<evidence type="ECO:0000256" key="4">
    <source>
        <dbReference type="ARBA" id="ARBA00012723"/>
    </source>
</evidence>
<dbReference type="CDD" id="cd02961">
    <property type="entry name" value="PDI_a_family"/>
    <property type="match status" value="1"/>
</dbReference>
<evidence type="ECO:0000259" key="11">
    <source>
        <dbReference type="PROSITE" id="PS51352"/>
    </source>
</evidence>
<evidence type="ECO:0000256" key="10">
    <source>
        <dbReference type="SAM" id="MobiDB-lite"/>
    </source>
</evidence>
<feature type="domain" description="Thioredoxin" evidence="11">
    <location>
        <begin position="1209"/>
        <end position="1341"/>
    </location>
</feature>
<dbReference type="Proteomes" id="UP000541610">
    <property type="component" value="Unassembled WGS sequence"/>
</dbReference>